<feature type="domain" description="Mechanosensitive ion channel MscS" evidence="11">
    <location>
        <begin position="191"/>
        <end position="259"/>
    </location>
</feature>
<name>A0A8E1UQ19_9BACT</name>
<evidence type="ECO:0000256" key="7">
    <source>
        <dbReference type="ARBA" id="ARBA00023136"/>
    </source>
</evidence>
<gene>
    <name evidence="12" type="ORF">ACU52_11350</name>
</gene>
<dbReference type="PANTHER" id="PTHR30414">
    <property type="entry name" value="MINICONDUCTANCE MECHANOSENSITIVE CHANNEL YBDG"/>
    <property type="match status" value="1"/>
</dbReference>
<feature type="transmembrane region" description="Helical" evidence="10">
    <location>
        <begin position="85"/>
        <end position="105"/>
    </location>
</feature>
<feature type="transmembrane region" description="Helical" evidence="10">
    <location>
        <begin position="150"/>
        <end position="168"/>
    </location>
</feature>
<feature type="transmembrane region" description="Helical" evidence="10">
    <location>
        <begin position="111"/>
        <end position="129"/>
    </location>
</feature>
<feature type="transmembrane region" description="Helical" evidence="10">
    <location>
        <begin position="174"/>
        <end position="200"/>
    </location>
</feature>
<proteinExistence type="predicted"/>
<keyword evidence="5 10" id="KW-1133">Transmembrane helix</keyword>
<dbReference type="PANTHER" id="PTHR30414:SF0">
    <property type="entry name" value="MINICONDUCTANCE MECHANOSENSITIVE CHANNEL YBDG"/>
    <property type="match status" value="1"/>
</dbReference>
<accession>A0A8E1UQ19</accession>
<evidence type="ECO:0000256" key="1">
    <source>
        <dbReference type="ARBA" id="ARBA00004429"/>
    </source>
</evidence>
<evidence type="ECO:0000256" key="2">
    <source>
        <dbReference type="ARBA" id="ARBA00022475"/>
    </source>
</evidence>
<comment type="subcellular location">
    <subcellularLocation>
        <location evidence="1">Cell inner membrane</location>
        <topology evidence="1">Multi-pass membrane protein</topology>
    </subcellularLocation>
</comment>
<sequence length="399" mass="45071">MDRLDDYILSFLRHTAGVSESVLSWVYPLTALFAIGLVSYLCTALFRYVVMPAVQKLTERTKATWDDYLFNDRVMKAFRRIIPPVLWYVLLPFAFAADSSVLPVLLKACNIYLVVVSLFFISEFLHSLYEISSEHQKLRNRPLKGLYQMFNLMAVVVGFILVVSIIVNKSAGTVLAGLGASAAIIMLIFKDTILGLVAGVQLTANDMLRPGDWITMNKYGANGYVREVSLTTVKVQNFDKTITTIPPYLLVSDSFQNWRGMREAGGRRLKLSVNIDANTVHFCSPDELRSYEEKGYIVKGQYDSADRPVANTQVYRNFMMDFMSRHPNVNKDLMIMARMLQPTPEGLPLELYCFSVFPDWKPFELFQGEVLDYAVVMASEFGLRIFQRPAGSDLGSSVA</sequence>
<dbReference type="EMBL" id="LFQU01000023">
    <property type="protein sequence ID" value="KOO67881.1"/>
    <property type="molecule type" value="Genomic_DNA"/>
</dbReference>
<keyword evidence="4 10" id="KW-0812">Transmembrane</keyword>
<reference evidence="12 13" key="1">
    <citation type="submission" date="2015-06" db="EMBL/GenBank/DDBJ databases">
        <title>Prevotella sp. 109, sp. nov., a novel member of the family Prevotellaceae isolated from human faeces.</title>
        <authorList>
            <person name="Shkoporov A.N."/>
            <person name="Chaplin A.V."/>
            <person name="Kafarskaia L.I."/>
            <person name="Efimov B.A."/>
        </authorList>
    </citation>
    <scope>NUCLEOTIDE SEQUENCE [LARGE SCALE GENOMIC DNA]</scope>
    <source>
        <strain evidence="12 13">109</strain>
    </source>
</reference>
<dbReference type="InterPro" id="IPR023408">
    <property type="entry name" value="MscS_beta-dom_sf"/>
</dbReference>
<keyword evidence="7 10" id="KW-0472">Membrane</keyword>
<dbReference type="Gene3D" id="2.30.30.60">
    <property type="match status" value="1"/>
</dbReference>
<evidence type="ECO:0000313" key="12">
    <source>
        <dbReference type="EMBL" id="KOO67881.1"/>
    </source>
</evidence>
<protein>
    <recommendedName>
        <fullName evidence="8">Mechanosensing system component YbdG</fullName>
    </recommendedName>
    <alternativeName>
        <fullName evidence="9">Mechanosensitive channel homolog YbdG</fullName>
    </alternativeName>
</protein>
<dbReference type="AlphaFoldDB" id="A0A8E1UQ19"/>
<dbReference type="InterPro" id="IPR030192">
    <property type="entry name" value="YbdG"/>
</dbReference>
<keyword evidence="3" id="KW-0997">Cell inner membrane</keyword>
<evidence type="ECO:0000256" key="9">
    <source>
        <dbReference type="ARBA" id="ARBA00093659"/>
    </source>
</evidence>
<dbReference type="GO" id="GO:0071470">
    <property type="term" value="P:cellular response to osmotic stress"/>
    <property type="evidence" value="ECO:0007669"/>
    <property type="project" value="InterPro"/>
</dbReference>
<evidence type="ECO:0000256" key="6">
    <source>
        <dbReference type="ARBA" id="ARBA00023016"/>
    </source>
</evidence>
<dbReference type="FunFam" id="2.30.30.60:FF:000002">
    <property type="entry name" value="Mechanosensitive ion channel family protein"/>
    <property type="match status" value="1"/>
</dbReference>
<keyword evidence="13" id="KW-1185">Reference proteome</keyword>
<dbReference type="GO" id="GO:0008381">
    <property type="term" value="F:mechanosensitive monoatomic ion channel activity"/>
    <property type="evidence" value="ECO:0007669"/>
    <property type="project" value="InterPro"/>
</dbReference>
<evidence type="ECO:0000313" key="13">
    <source>
        <dbReference type="Proteomes" id="UP000036951"/>
    </source>
</evidence>
<dbReference type="GO" id="GO:0005886">
    <property type="term" value="C:plasma membrane"/>
    <property type="evidence" value="ECO:0007669"/>
    <property type="project" value="UniProtKB-SubCell"/>
</dbReference>
<evidence type="ECO:0000256" key="4">
    <source>
        <dbReference type="ARBA" id="ARBA00022692"/>
    </source>
</evidence>
<dbReference type="RefSeq" id="WP_053398849.1">
    <property type="nucleotide sequence ID" value="NZ_LFQU01000023.1"/>
</dbReference>
<dbReference type="OrthoDB" id="9775207at2"/>
<keyword evidence="2" id="KW-1003">Cell membrane</keyword>
<organism evidence="12 13">
    <name type="scientific">Xylanibacter rarus</name>
    <dbReference type="NCBI Taxonomy" id="1676614"/>
    <lineage>
        <taxon>Bacteria</taxon>
        <taxon>Pseudomonadati</taxon>
        <taxon>Bacteroidota</taxon>
        <taxon>Bacteroidia</taxon>
        <taxon>Bacteroidales</taxon>
        <taxon>Prevotellaceae</taxon>
        <taxon>Xylanibacter</taxon>
    </lineage>
</organism>
<dbReference type="Pfam" id="PF00924">
    <property type="entry name" value="MS_channel_2nd"/>
    <property type="match status" value="1"/>
</dbReference>
<evidence type="ECO:0000256" key="5">
    <source>
        <dbReference type="ARBA" id="ARBA00022989"/>
    </source>
</evidence>
<dbReference type="InterPro" id="IPR006685">
    <property type="entry name" value="MscS_channel_2nd"/>
</dbReference>
<comment type="caution">
    <text evidence="12">The sequence shown here is derived from an EMBL/GenBank/DDBJ whole genome shotgun (WGS) entry which is preliminary data.</text>
</comment>
<feature type="transmembrane region" description="Helical" evidence="10">
    <location>
        <begin position="25"/>
        <end position="50"/>
    </location>
</feature>
<evidence type="ECO:0000256" key="8">
    <source>
        <dbReference type="ARBA" id="ARBA00093630"/>
    </source>
</evidence>
<evidence type="ECO:0000256" key="3">
    <source>
        <dbReference type="ARBA" id="ARBA00022519"/>
    </source>
</evidence>
<evidence type="ECO:0000256" key="10">
    <source>
        <dbReference type="SAM" id="Phobius"/>
    </source>
</evidence>
<dbReference type="Proteomes" id="UP000036951">
    <property type="component" value="Unassembled WGS sequence"/>
</dbReference>
<evidence type="ECO:0000259" key="11">
    <source>
        <dbReference type="Pfam" id="PF00924"/>
    </source>
</evidence>
<dbReference type="InterPro" id="IPR010920">
    <property type="entry name" value="LSM_dom_sf"/>
</dbReference>
<dbReference type="SUPFAM" id="SSF50182">
    <property type="entry name" value="Sm-like ribonucleoproteins"/>
    <property type="match status" value="1"/>
</dbReference>
<keyword evidence="6" id="KW-0346">Stress response</keyword>